<gene>
    <name evidence="13" type="ORF">E1757_13850</name>
</gene>
<dbReference type="EC" id="2.7.6.5" evidence="2"/>
<dbReference type="Gene3D" id="1.10.3210.10">
    <property type="entry name" value="Hypothetical protein af1432"/>
    <property type="match status" value="1"/>
</dbReference>
<name>A0A4R5KRQ2_9BACL</name>
<dbReference type="InterPro" id="IPR006674">
    <property type="entry name" value="HD_domain"/>
</dbReference>
<dbReference type="CDD" id="cd04876">
    <property type="entry name" value="ACT_RelA-SpoT"/>
    <property type="match status" value="1"/>
</dbReference>
<dbReference type="OrthoDB" id="9805041at2"/>
<evidence type="ECO:0000256" key="9">
    <source>
        <dbReference type="RuleBase" id="RU003847"/>
    </source>
</evidence>
<comment type="caution">
    <text evidence="13">The sequence shown here is derived from an EMBL/GenBank/DDBJ whole genome shotgun (WGS) entry which is preliminary data.</text>
</comment>
<dbReference type="EMBL" id="SMRT01000005">
    <property type="protein sequence ID" value="TDF97678.1"/>
    <property type="molecule type" value="Genomic_DNA"/>
</dbReference>
<feature type="domain" description="ACT" evidence="10">
    <location>
        <begin position="654"/>
        <end position="728"/>
    </location>
</feature>
<keyword evidence="4" id="KW-0547">Nucleotide-binding</keyword>
<dbReference type="PANTHER" id="PTHR21262:SF31">
    <property type="entry name" value="GTP PYROPHOSPHOKINASE"/>
    <property type="match status" value="1"/>
</dbReference>
<evidence type="ECO:0000256" key="7">
    <source>
        <dbReference type="ARBA" id="ARBA00033308"/>
    </source>
</evidence>
<feature type="domain" description="HD" evidence="11">
    <location>
        <begin position="44"/>
        <end position="143"/>
    </location>
</feature>
<evidence type="ECO:0000259" key="12">
    <source>
        <dbReference type="PROSITE" id="PS51880"/>
    </source>
</evidence>
<dbReference type="Gene3D" id="3.10.20.30">
    <property type="match status" value="1"/>
</dbReference>
<dbReference type="NCBIfam" id="TIGR00691">
    <property type="entry name" value="spoT_relA"/>
    <property type="match status" value="1"/>
</dbReference>
<dbReference type="CDD" id="cd05399">
    <property type="entry name" value="NT_Rel-Spo_like"/>
    <property type="match status" value="1"/>
</dbReference>
<protein>
    <recommendedName>
        <fullName evidence="3">GTP pyrophosphokinase</fullName>
        <ecNumber evidence="2">2.7.6.5</ecNumber>
    </recommendedName>
    <alternativeName>
        <fullName evidence="6">(p)ppGpp synthase</fullName>
    </alternativeName>
    <alternativeName>
        <fullName evidence="5">ATP:GTP 3'-pyrophosphotransferase</fullName>
    </alternativeName>
    <alternativeName>
        <fullName evidence="7">ppGpp synthase I</fullName>
    </alternativeName>
</protein>
<keyword evidence="4" id="KW-0342">GTP-binding</keyword>
<keyword evidence="14" id="KW-1185">Reference proteome</keyword>
<dbReference type="GO" id="GO:0016787">
    <property type="term" value="F:hydrolase activity"/>
    <property type="evidence" value="ECO:0007669"/>
    <property type="project" value="UniProtKB-KW"/>
</dbReference>
<dbReference type="FunFam" id="3.10.20.30:FF:000002">
    <property type="entry name" value="GTP pyrophosphokinase (RelA/SpoT)"/>
    <property type="match status" value="1"/>
</dbReference>
<dbReference type="InterPro" id="IPR002912">
    <property type="entry name" value="ACT_dom"/>
</dbReference>
<dbReference type="UniPathway" id="UPA00908">
    <property type="reaction ID" value="UER00884"/>
</dbReference>
<dbReference type="SUPFAM" id="SSF81271">
    <property type="entry name" value="TGS-like"/>
    <property type="match status" value="1"/>
</dbReference>
<dbReference type="PROSITE" id="PS51671">
    <property type="entry name" value="ACT"/>
    <property type="match status" value="1"/>
</dbReference>
<evidence type="ECO:0000313" key="14">
    <source>
        <dbReference type="Proteomes" id="UP000295636"/>
    </source>
</evidence>
<dbReference type="GO" id="GO:0005886">
    <property type="term" value="C:plasma membrane"/>
    <property type="evidence" value="ECO:0007669"/>
    <property type="project" value="TreeGrafter"/>
</dbReference>
<comment type="similarity">
    <text evidence="9">Belongs to the relA/spoT family.</text>
</comment>
<comment type="pathway">
    <text evidence="1">Purine metabolism; ppGpp biosynthesis; ppGpp from GTP: step 1/2.</text>
</comment>
<dbReference type="Gene3D" id="3.30.460.10">
    <property type="entry name" value="Beta Polymerase, domain 2"/>
    <property type="match status" value="1"/>
</dbReference>
<comment type="catalytic activity">
    <reaction evidence="8">
        <text>GTP + ATP = guanosine 3'-diphosphate 5'-triphosphate + AMP</text>
        <dbReference type="Rhea" id="RHEA:22088"/>
        <dbReference type="ChEBI" id="CHEBI:30616"/>
        <dbReference type="ChEBI" id="CHEBI:37565"/>
        <dbReference type="ChEBI" id="CHEBI:142410"/>
        <dbReference type="ChEBI" id="CHEBI:456215"/>
        <dbReference type="EC" id="2.7.6.5"/>
    </reaction>
</comment>
<dbReference type="GO" id="GO:0005525">
    <property type="term" value="F:GTP binding"/>
    <property type="evidence" value="ECO:0007669"/>
    <property type="project" value="UniProtKB-KW"/>
</dbReference>
<dbReference type="CDD" id="cd01668">
    <property type="entry name" value="TGS_RSH"/>
    <property type="match status" value="1"/>
</dbReference>
<dbReference type="Pfam" id="PF04607">
    <property type="entry name" value="RelA_SpoT"/>
    <property type="match status" value="1"/>
</dbReference>
<evidence type="ECO:0000256" key="3">
    <source>
        <dbReference type="ARBA" id="ARBA00019852"/>
    </source>
</evidence>
<dbReference type="Proteomes" id="UP000295636">
    <property type="component" value="Unassembled WGS sequence"/>
</dbReference>
<dbReference type="InterPro" id="IPR003607">
    <property type="entry name" value="HD/PDEase_dom"/>
</dbReference>
<dbReference type="InterPro" id="IPR012676">
    <property type="entry name" value="TGS-like"/>
</dbReference>
<evidence type="ECO:0000259" key="10">
    <source>
        <dbReference type="PROSITE" id="PS51671"/>
    </source>
</evidence>
<evidence type="ECO:0000256" key="2">
    <source>
        <dbReference type="ARBA" id="ARBA00013251"/>
    </source>
</evidence>
<dbReference type="InterPro" id="IPR043519">
    <property type="entry name" value="NT_sf"/>
</dbReference>
<dbReference type="Gene3D" id="3.30.70.260">
    <property type="match status" value="1"/>
</dbReference>
<dbReference type="SMART" id="SM00954">
    <property type="entry name" value="RelA_SpoT"/>
    <property type="match status" value="1"/>
</dbReference>
<dbReference type="SUPFAM" id="SSF109604">
    <property type="entry name" value="HD-domain/PDEase-like"/>
    <property type="match status" value="1"/>
</dbReference>
<keyword evidence="13" id="KW-0378">Hydrolase</keyword>
<evidence type="ECO:0000256" key="4">
    <source>
        <dbReference type="ARBA" id="ARBA00023134"/>
    </source>
</evidence>
<evidence type="ECO:0000256" key="5">
    <source>
        <dbReference type="ARBA" id="ARBA00029754"/>
    </source>
</evidence>
<dbReference type="PANTHER" id="PTHR21262">
    <property type="entry name" value="GUANOSINE-3',5'-BIS DIPHOSPHATE 3'-PYROPHOSPHOHYDROLASE"/>
    <property type="match status" value="1"/>
</dbReference>
<evidence type="ECO:0000259" key="11">
    <source>
        <dbReference type="PROSITE" id="PS51831"/>
    </source>
</evidence>
<dbReference type="Pfam" id="PF19296">
    <property type="entry name" value="RelA_AH_RIS"/>
    <property type="match status" value="1"/>
</dbReference>
<dbReference type="CDD" id="cd00077">
    <property type="entry name" value="HDc"/>
    <property type="match status" value="1"/>
</dbReference>
<proteinExistence type="inferred from homology"/>
<dbReference type="SUPFAM" id="SSF55021">
    <property type="entry name" value="ACT-like"/>
    <property type="match status" value="1"/>
</dbReference>
<dbReference type="FunFam" id="1.10.3210.10:FF:000001">
    <property type="entry name" value="GTP pyrophosphokinase RelA"/>
    <property type="match status" value="1"/>
</dbReference>
<comment type="function">
    <text evidence="9">In eubacteria ppGpp (guanosine 3'-diphosphate 5'-diphosphate) is a mediator of the stringent response that coordinates a variety of cellular activities in response to changes in nutritional abundance.</text>
</comment>
<dbReference type="InterPro" id="IPR012675">
    <property type="entry name" value="Beta-grasp_dom_sf"/>
</dbReference>
<dbReference type="FunFam" id="3.30.460.10:FF:000001">
    <property type="entry name" value="GTP pyrophosphokinase RelA"/>
    <property type="match status" value="1"/>
</dbReference>
<evidence type="ECO:0000256" key="6">
    <source>
        <dbReference type="ARBA" id="ARBA00032407"/>
    </source>
</evidence>
<sequence length="729" mass="83362">MGIEQLLEKASGYIKENDLKRIREAYEFAEQAHSGQVRKSGEPYILHPLAVAEILVNMQMDTTSIIAALLHDVVEDTTVSLESVNEKFGKTCAMLVDGLTKLEKIKFKSKEEQQNENYRKMFVAMAQDIRVILIKLADRLHNMRTLKHQSEEAQRRIADETLEIFCPIAHRLGISAIKWEMEDIALRYLNPQQYYRIVNLMQKKRTEREQYIDNVINTVRGKLSEMGTDADISGRPKHIYSIYKKMTARNKQFNEIYDLLALRIIVENIKDCYATLGIIHTLWKPMPGRFKDYIAMPKPNMYQSLHTTVIGPKGEPLEVQIRTYEMHKTSEYGVAAHWAYKEGGTAASGTFEDKVGWFREILELQQDAEDASEFVESLKMDFFSDLVFVFTPKGEVIELPAGSVPLDFAYRIHTEVGNRTIGAKVNGRIVPLDHRLKTGDIIEILTSKHSYGPSQDWIKLAQSSHARSKIRQWFKKERREENVEKGKDAVERELKRLGIEPYTLMKDEELNEVAKKFNFHEIEDMYSAIGFGGITAAQIVTRLTEKMRKEAEEAQLNAMQLSSEIKEVKAPVERKGRPTHGVRVKGVDNLLVRFARCCNPVPGDSIIGYITRGRGVSVHRSDCTNIPAPENDDEANRMIEVEWADSVEANYNVEIEITGHDRRALLNEVLQAVSESKTVISAVSGRSDKNKMAVIHMTILIRNIEHLHAVVEKIKRVKDVYSVQRIMQT</sequence>
<organism evidence="13 14">
    <name type="scientific">Paenibacillus piri</name>
    <dbReference type="NCBI Taxonomy" id="2547395"/>
    <lineage>
        <taxon>Bacteria</taxon>
        <taxon>Bacillati</taxon>
        <taxon>Bacillota</taxon>
        <taxon>Bacilli</taxon>
        <taxon>Bacillales</taxon>
        <taxon>Paenibacillaceae</taxon>
        <taxon>Paenibacillus</taxon>
    </lineage>
</organism>
<dbReference type="Pfam" id="PF13291">
    <property type="entry name" value="ACT_4"/>
    <property type="match status" value="1"/>
</dbReference>
<dbReference type="SUPFAM" id="SSF81301">
    <property type="entry name" value="Nucleotidyltransferase"/>
    <property type="match status" value="1"/>
</dbReference>
<dbReference type="InterPro" id="IPR045600">
    <property type="entry name" value="RelA/SpoT_AH_RIS"/>
</dbReference>
<dbReference type="SMART" id="SM00471">
    <property type="entry name" value="HDc"/>
    <property type="match status" value="1"/>
</dbReference>
<dbReference type="InterPro" id="IPR004811">
    <property type="entry name" value="RelA/Spo_fam"/>
</dbReference>
<dbReference type="InterPro" id="IPR045865">
    <property type="entry name" value="ACT-like_dom_sf"/>
</dbReference>
<dbReference type="InterPro" id="IPR004095">
    <property type="entry name" value="TGS"/>
</dbReference>
<feature type="domain" description="TGS" evidence="12">
    <location>
        <begin position="385"/>
        <end position="446"/>
    </location>
</feature>
<dbReference type="GO" id="GO:0015970">
    <property type="term" value="P:guanosine tetraphosphate biosynthetic process"/>
    <property type="evidence" value="ECO:0007669"/>
    <property type="project" value="UniProtKB-UniPathway"/>
</dbReference>
<dbReference type="InterPro" id="IPR033655">
    <property type="entry name" value="TGS_RelA/SpoT"/>
</dbReference>
<accession>A0A4R5KRQ2</accession>
<dbReference type="RefSeq" id="WP_133228978.1">
    <property type="nucleotide sequence ID" value="NZ_SMRT01000005.1"/>
</dbReference>
<dbReference type="AlphaFoldDB" id="A0A4R5KRQ2"/>
<evidence type="ECO:0000256" key="8">
    <source>
        <dbReference type="ARBA" id="ARBA00048244"/>
    </source>
</evidence>
<dbReference type="InterPro" id="IPR007685">
    <property type="entry name" value="RelA_SpoT"/>
</dbReference>
<evidence type="ECO:0000313" key="13">
    <source>
        <dbReference type="EMBL" id="TDF97678.1"/>
    </source>
</evidence>
<evidence type="ECO:0000256" key="1">
    <source>
        <dbReference type="ARBA" id="ARBA00004976"/>
    </source>
</evidence>
<dbReference type="PROSITE" id="PS51880">
    <property type="entry name" value="TGS"/>
    <property type="match status" value="1"/>
</dbReference>
<dbReference type="Pfam" id="PF13328">
    <property type="entry name" value="HD_4"/>
    <property type="match status" value="1"/>
</dbReference>
<dbReference type="Pfam" id="PF02824">
    <property type="entry name" value="TGS"/>
    <property type="match status" value="1"/>
</dbReference>
<reference evidence="13 14" key="1">
    <citation type="submission" date="2019-03" db="EMBL/GenBank/DDBJ databases">
        <title>This is whole genome sequence of Paenibacillus sp MS74 strain.</title>
        <authorList>
            <person name="Trinh H.N."/>
        </authorList>
    </citation>
    <scope>NUCLEOTIDE SEQUENCE [LARGE SCALE GENOMIC DNA]</scope>
    <source>
        <strain evidence="13 14">MS74</strain>
    </source>
</reference>
<dbReference type="PROSITE" id="PS51831">
    <property type="entry name" value="HD"/>
    <property type="match status" value="1"/>
</dbReference>
<dbReference type="GO" id="GO:0008728">
    <property type="term" value="F:GTP diphosphokinase activity"/>
    <property type="evidence" value="ECO:0007669"/>
    <property type="project" value="UniProtKB-EC"/>
</dbReference>